<reference evidence="4" key="1">
    <citation type="submission" date="2020-02" db="EMBL/GenBank/DDBJ databases">
        <authorList>
            <person name="Meier V. D."/>
        </authorList>
    </citation>
    <scope>NUCLEOTIDE SEQUENCE</scope>
    <source>
        <strain evidence="4">AVDCRST_MAG20</strain>
    </source>
</reference>
<dbReference type="Pfam" id="PF03061">
    <property type="entry name" value="4HBT"/>
    <property type="match status" value="1"/>
</dbReference>
<dbReference type="PANTHER" id="PTHR21660">
    <property type="entry name" value="THIOESTERASE SUPERFAMILY MEMBER-RELATED"/>
    <property type="match status" value="1"/>
</dbReference>
<name>A0A6J4HQX8_9ACTN</name>
<dbReference type="Gene3D" id="3.10.129.10">
    <property type="entry name" value="Hotdog Thioesterase"/>
    <property type="match status" value="1"/>
</dbReference>
<dbReference type="AlphaFoldDB" id="A0A6J4HQX8"/>
<sequence>MDNEGFRGHVGLEHVENEGDDVSVVALNADDRHLNAHGTVHGGALATLCDSAMGAAVATGENRPVTIEMKVTYLEPAPAGRILAKARVRRRGSRITIVECDVTDGDGSDVAHAIATFTTL</sequence>
<dbReference type="EMBL" id="CADCSY010000046">
    <property type="protein sequence ID" value="CAA9229545.1"/>
    <property type="molecule type" value="Genomic_DNA"/>
</dbReference>
<gene>
    <name evidence="4" type="ORF">AVDCRST_MAG20-1164</name>
</gene>
<accession>A0A6J4HQX8</accession>
<dbReference type="InterPro" id="IPR003736">
    <property type="entry name" value="PAAI_dom"/>
</dbReference>
<dbReference type="CDD" id="cd03443">
    <property type="entry name" value="PaaI_thioesterase"/>
    <property type="match status" value="1"/>
</dbReference>
<dbReference type="NCBIfam" id="TIGR00369">
    <property type="entry name" value="unchar_dom_1"/>
    <property type="match status" value="1"/>
</dbReference>
<dbReference type="InterPro" id="IPR039298">
    <property type="entry name" value="ACOT13"/>
</dbReference>
<dbReference type="GO" id="GO:0047617">
    <property type="term" value="F:fatty acyl-CoA hydrolase activity"/>
    <property type="evidence" value="ECO:0007669"/>
    <property type="project" value="InterPro"/>
</dbReference>
<dbReference type="InterPro" id="IPR006683">
    <property type="entry name" value="Thioestr_dom"/>
</dbReference>
<protein>
    <recommendedName>
        <fullName evidence="3">Thioesterase domain-containing protein</fullName>
    </recommendedName>
</protein>
<dbReference type="InterPro" id="IPR029069">
    <property type="entry name" value="HotDog_dom_sf"/>
</dbReference>
<organism evidence="4">
    <name type="scientific">uncultured Acidimicrobiales bacterium</name>
    <dbReference type="NCBI Taxonomy" id="310071"/>
    <lineage>
        <taxon>Bacteria</taxon>
        <taxon>Bacillati</taxon>
        <taxon>Actinomycetota</taxon>
        <taxon>Acidimicrobiia</taxon>
        <taxon>Acidimicrobiales</taxon>
        <taxon>environmental samples</taxon>
    </lineage>
</organism>
<proteinExistence type="inferred from homology"/>
<evidence type="ECO:0000256" key="2">
    <source>
        <dbReference type="ARBA" id="ARBA00022801"/>
    </source>
</evidence>
<evidence type="ECO:0000259" key="3">
    <source>
        <dbReference type="Pfam" id="PF03061"/>
    </source>
</evidence>
<evidence type="ECO:0000313" key="4">
    <source>
        <dbReference type="EMBL" id="CAA9229545.1"/>
    </source>
</evidence>
<dbReference type="SUPFAM" id="SSF54637">
    <property type="entry name" value="Thioesterase/thiol ester dehydrase-isomerase"/>
    <property type="match status" value="1"/>
</dbReference>
<evidence type="ECO:0000256" key="1">
    <source>
        <dbReference type="ARBA" id="ARBA00008324"/>
    </source>
</evidence>
<feature type="domain" description="Thioesterase" evidence="3">
    <location>
        <begin position="37"/>
        <end position="110"/>
    </location>
</feature>
<keyword evidence="2" id="KW-0378">Hydrolase</keyword>
<comment type="similarity">
    <text evidence="1">Belongs to the thioesterase PaaI family.</text>
</comment>
<dbReference type="PANTHER" id="PTHR21660:SF1">
    <property type="entry name" value="ACYL-COENZYME A THIOESTERASE 13"/>
    <property type="match status" value="1"/>
</dbReference>